<proteinExistence type="predicted"/>
<feature type="region of interest" description="Disordered" evidence="1">
    <location>
        <begin position="76"/>
        <end position="104"/>
    </location>
</feature>
<protein>
    <submittedName>
        <fullName evidence="2">Uncharacterized protein</fullName>
    </submittedName>
</protein>
<reference evidence="2 3" key="1">
    <citation type="journal article" date="2015" name="PLoS Pathog.">
        <title>Leptomonas seymouri: Adaptations to the Dixenous Life Cycle Analyzed by Genome Sequencing, Transcriptome Profiling and Co-infection with Leishmania donovani.</title>
        <authorList>
            <person name="Kraeva N."/>
            <person name="Butenko A."/>
            <person name="Hlavacova J."/>
            <person name="Kostygov A."/>
            <person name="Myskova J."/>
            <person name="Grybchuk D."/>
            <person name="Lestinova T."/>
            <person name="Votypka J."/>
            <person name="Volf P."/>
            <person name="Opperdoes F."/>
            <person name="Flegontov P."/>
            <person name="Lukes J."/>
            <person name="Yurchenko V."/>
        </authorList>
    </citation>
    <scope>NUCLEOTIDE SEQUENCE [LARGE SCALE GENOMIC DNA]</scope>
    <source>
        <strain evidence="2 3">ATCC 30220</strain>
    </source>
</reference>
<feature type="region of interest" description="Disordered" evidence="1">
    <location>
        <begin position="1"/>
        <end position="21"/>
    </location>
</feature>
<keyword evidence="3" id="KW-1185">Reference proteome</keyword>
<organism evidence="2 3">
    <name type="scientific">Leptomonas seymouri</name>
    <dbReference type="NCBI Taxonomy" id="5684"/>
    <lineage>
        <taxon>Eukaryota</taxon>
        <taxon>Discoba</taxon>
        <taxon>Euglenozoa</taxon>
        <taxon>Kinetoplastea</taxon>
        <taxon>Metakinetoplastina</taxon>
        <taxon>Trypanosomatida</taxon>
        <taxon>Trypanosomatidae</taxon>
        <taxon>Leishmaniinae</taxon>
        <taxon>Leptomonas</taxon>
    </lineage>
</organism>
<dbReference type="Proteomes" id="UP000038009">
    <property type="component" value="Unassembled WGS sequence"/>
</dbReference>
<dbReference type="AlphaFoldDB" id="A0A0N1I6B4"/>
<name>A0A0N1I6B4_LEPSE</name>
<sequence>MQAISLLSKLPAPQPSTSRHQSISLMHRNSVRGVDVYRAIVQAVLTDFVTDTMYDKPEDVLRYMVEWARMQQEVRNRHRASIPPTPPPRLPSMTPLAPRPASAEQAPCIEPPEVDYLDILDATADKIMALAQRRQEYLHSKAEGCRDHYLMSLEDSDDDILHINALQKKMAAARKNALDARVDVEVVEAKMTEIGESADTGEAKVQKLADLLQMYEHQWVDDLPKGHLN</sequence>
<evidence type="ECO:0000256" key="1">
    <source>
        <dbReference type="SAM" id="MobiDB-lite"/>
    </source>
</evidence>
<evidence type="ECO:0000313" key="2">
    <source>
        <dbReference type="EMBL" id="KPI88621.1"/>
    </source>
</evidence>
<dbReference type="VEuPathDB" id="TriTrypDB:Lsey_0045_0230"/>
<dbReference type="OrthoDB" id="263483at2759"/>
<comment type="caution">
    <text evidence="2">The sequence shown here is derived from an EMBL/GenBank/DDBJ whole genome shotgun (WGS) entry which is preliminary data.</text>
</comment>
<dbReference type="OMA" id="TDSMYDR"/>
<accession>A0A0N1I6B4</accession>
<gene>
    <name evidence="2" type="ORF">ABL78_2289</name>
</gene>
<evidence type="ECO:0000313" key="3">
    <source>
        <dbReference type="Proteomes" id="UP000038009"/>
    </source>
</evidence>
<dbReference type="EMBL" id="LJSK01000045">
    <property type="protein sequence ID" value="KPI88621.1"/>
    <property type="molecule type" value="Genomic_DNA"/>
</dbReference>